<keyword evidence="3" id="KW-1185">Reference proteome</keyword>
<evidence type="ECO:0000256" key="1">
    <source>
        <dbReference type="SAM" id="MobiDB-lite"/>
    </source>
</evidence>
<dbReference type="Proteomes" id="UP000796761">
    <property type="component" value="Unassembled WGS sequence"/>
</dbReference>
<accession>A0A8K1G248</accession>
<gene>
    <name evidence="2" type="ORF">HGM15179_016827</name>
</gene>
<evidence type="ECO:0000313" key="2">
    <source>
        <dbReference type="EMBL" id="TRZ10288.1"/>
    </source>
</evidence>
<comment type="caution">
    <text evidence="2">The sequence shown here is derived from an EMBL/GenBank/DDBJ whole genome shotgun (WGS) entry which is preliminary data.</text>
</comment>
<sequence>MDMDMEGPSESSSQAGTAASGLAENSPHCPMAVGGLLPEVWAGLLRQQQHLLDLVQPWLHQRLVGIYWDQWWLVESAESSILHSLCVHGPVAEVLVQRLQHLLQEHTGPLVHSIISVIESWCSERARGLLHSCAARDKQDNPGATSSSSSSSQRLGPAGPHNGPSHLSSVPISTEQVHPQEEPGQEVVTGPSAQGSSHSPSIPSQDRDHLSRKSWCHPKRKAHRPLDVPQTRKKPHRQHKEGGGKSSQN</sequence>
<dbReference type="OrthoDB" id="9217169at2759"/>
<feature type="region of interest" description="Disordered" evidence="1">
    <location>
        <begin position="135"/>
        <end position="249"/>
    </location>
</feature>
<proteinExistence type="predicted"/>
<evidence type="ECO:0000313" key="3">
    <source>
        <dbReference type="Proteomes" id="UP000796761"/>
    </source>
</evidence>
<feature type="compositionally biased region" description="Polar residues" evidence="1">
    <location>
        <begin position="165"/>
        <end position="177"/>
    </location>
</feature>
<dbReference type="AlphaFoldDB" id="A0A8K1G248"/>
<reference evidence="2" key="1">
    <citation type="submission" date="2019-04" db="EMBL/GenBank/DDBJ databases">
        <title>Genome assembly of Zosterops borbonicus 15179.</title>
        <authorList>
            <person name="Leroy T."/>
            <person name="Anselmetti Y."/>
            <person name="Tilak M.-K."/>
            <person name="Nabholz B."/>
        </authorList>
    </citation>
    <scope>NUCLEOTIDE SEQUENCE</scope>
    <source>
        <strain evidence="2">HGM_15179</strain>
        <tissue evidence="2">Muscle</tissue>
    </source>
</reference>
<feature type="compositionally biased region" description="Polar residues" evidence="1">
    <location>
        <begin position="191"/>
        <end position="204"/>
    </location>
</feature>
<feature type="region of interest" description="Disordered" evidence="1">
    <location>
        <begin position="1"/>
        <end position="23"/>
    </location>
</feature>
<name>A0A8K1G248_9PASS</name>
<protein>
    <submittedName>
        <fullName evidence="2">Uncharacterized protein</fullName>
    </submittedName>
</protein>
<feature type="compositionally biased region" description="Basic residues" evidence="1">
    <location>
        <begin position="212"/>
        <end position="223"/>
    </location>
</feature>
<organism evidence="2 3">
    <name type="scientific">Zosterops borbonicus</name>
    <dbReference type="NCBI Taxonomy" id="364589"/>
    <lineage>
        <taxon>Eukaryota</taxon>
        <taxon>Metazoa</taxon>
        <taxon>Chordata</taxon>
        <taxon>Craniata</taxon>
        <taxon>Vertebrata</taxon>
        <taxon>Euteleostomi</taxon>
        <taxon>Archelosauria</taxon>
        <taxon>Archosauria</taxon>
        <taxon>Dinosauria</taxon>
        <taxon>Saurischia</taxon>
        <taxon>Theropoda</taxon>
        <taxon>Coelurosauria</taxon>
        <taxon>Aves</taxon>
        <taxon>Neognathae</taxon>
        <taxon>Neoaves</taxon>
        <taxon>Telluraves</taxon>
        <taxon>Australaves</taxon>
        <taxon>Passeriformes</taxon>
        <taxon>Sylvioidea</taxon>
        <taxon>Zosteropidae</taxon>
        <taxon>Zosterops</taxon>
    </lineage>
</organism>
<dbReference type="EMBL" id="SWJQ01000888">
    <property type="protein sequence ID" value="TRZ10288.1"/>
    <property type="molecule type" value="Genomic_DNA"/>
</dbReference>